<gene>
    <name evidence="1" type="ORF">FIV42_08505</name>
</gene>
<reference evidence="1 2" key="1">
    <citation type="submission" date="2019-06" db="EMBL/GenBank/DDBJ databases">
        <title>Persicimonas caeni gen. nov., sp. nov., a predatory bacterium isolated from solar saltern.</title>
        <authorList>
            <person name="Wang S."/>
        </authorList>
    </citation>
    <scope>NUCLEOTIDE SEQUENCE [LARGE SCALE GENOMIC DNA]</scope>
    <source>
        <strain evidence="1 2">YN101</strain>
    </source>
</reference>
<proteinExistence type="predicted"/>
<organism evidence="1 2">
    <name type="scientific">Persicimonas caeni</name>
    <dbReference type="NCBI Taxonomy" id="2292766"/>
    <lineage>
        <taxon>Bacteria</taxon>
        <taxon>Deltaproteobacteria</taxon>
        <taxon>Bradymonadales</taxon>
        <taxon>Bradymonadaceae</taxon>
        <taxon>Persicimonas</taxon>
    </lineage>
</organism>
<sequence>MSSFCGSIAVRRLLVGCAVLAWGLLGPGEAGVSSAQAANYRVRSITIGRATQYFRSDQTISAPRIFTQGLSVWGYDLLDDRTGSLNLHVSIRYNTDFSLTRVERDNPYFGDQWNELSLDLAYLDWRPYDSLQVRFGRQWSQGALGVRDFDGALAAWRPRVGPNTHARLEVYGGHDIQTAFGEFDAAQWDVQGLPPDDSILTDRLDGFHLLGGASGGMQWGGDASFELSYRRRWAVGVDSPVEGADTVVGSERFGAAASGSFHPRLAVSAYGSIHSMLEDVDRAGAQLSWQIPGLEGIATGGVEHRHPWFDSSSIFNLFGPRAYQSAFGIYQFEVESLRTEFGVRGWGRIYHGDDDAVALGVDAQDERAVGGAVSQLSRLKWGEKPINWHSLVSYQTSIDRGTDQLLADSRVRMPLLADDLYVSARGLVLAAMTDNPRFDDEGYALTGVLGVDLPISTLGTLSAALETTGGNFYPTQTSVYATFAVEHWP</sequence>
<keyword evidence="2" id="KW-1185">Reference proteome</keyword>
<dbReference type="EMBL" id="CP041186">
    <property type="protein sequence ID" value="QDG50770.1"/>
    <property type="molecule type" value="Genomic_DNA"/>
</dbReference>
<name>A0A4Y6PR96_PERCE</name>
<evidence type="ECO:0000313" key="1">
    <source>
        <dbReference type="EMBL" id="QDG50770.1"/>
    </source>
</evidence>
<evidence type="ECO:0008006" key="3">
    <source>
        <dbReference type="Google" id="ProtNLM"/>
    </source>
</evidence>
<accession>A0A4Y6PR96</accession>
<accession>A0A5B8Y2W2</accession>
<dbReference type="OrthoDB" id="5484235at2"/>
<evidence type="ECO:0000313" key="2">
    <source>
        <dbReference type="Proteomes" id="UP000315995"/>
    </source>
</evidence>
<dbReference type="AlphaFoldDB" id="A0A4Y6PR96"/>
<dbReference type="RefSeq" id="WP_141197262.1">
    <property type="nucleotide sequence ID" value="NZ_CP041186.1"/>
</dbReference>
<protein>
    <recommendedName>
        <fullName evidence="3">Alginate export domain-containing protein</fullName>
    </recommendedName>
</protein>
<dbReference type="Proteomes" id="UP000315995">
    <property type="component" value="Chromosome"/>
</dbReference>